<dbReference type="InterPro" id="IPR006145">
    <property type="entry name" value="PsdUridine_synth_RsuA/RluA"/>
</dbReference>
<accession>A0A9P6RMZ1</accession>
<evidence type="ECO:0000313" key="2">
    <source>
        <dbReference type="EMBL" id="KAG0321123.1"/>
    </source>
</evidence>
<dbReference type="InterPro" id="IPR050188">
    <property type="entry name" value="RluA_PseudoU_synthase"/>
</dbReference>
<organism evidence="2 3">
    <name type="scientific">Dissophora globulifera</name>
    <dbReference type="NCBI Taxonomy" id="979702"/>
    <lineage>
        <taxon>Eukaryota</taxon>
        <taxon>Fungi</taxon>
        <taxon>Fungi incertae sedis</taxon>
        <taxon>Mucoromycota</taxon>
        <taxon>Mortierellomycotina</taxon>
        <taxon>Mortierellomycetes</taxon>
        <taxon>Mortierellales</taxon>
        <taxon>Mortierellaceae</taxon>
        <taxon>Dissophora</taxon>
    </lineage>
</organism>
<dbReference type="AlphaFoldDB" id="A0A9P6RMZ1"/>
<feature type="domain" description="Pseudouridine synthase RsuA/RluA-like" evidence="1">
    <location>
        <begin position="125"/>
        <end position="283"/>
    </location>
</feature>
<dbReference type="GO" id="GO:0000455">
    <property type="term" value="P:enzyme-directed rRNA pseudouridine synthesis"/>
    <property type="evidence" value="ECO:0007669"/>
    <property type="project" value="TreeGrafter"/>
</dbReference>
<proteinExistence type="predicted"/>
<gene>
    <name evidence="2" type="primary">RPUSD2</name>
    <name evidence="2" type="ORF">BGZ99_004101</name>
</gene>
<dbReference type="InterPro" id="IPR020103">
    <property type="entry name" value="PsdUridine_synth_cat_dom_sf"/>
</dbReference>
<name>A0A9P6RMZ1_9FUNG</name>
<dbReference type="GO" id="GO:0009982">
    <property type="term" value="F:pseudouridine synthase activity"/>
    <property type="evidence" value="ECO:0007669"/>
    <property type="project" value="InterPro"/>
</dbReference>
<dbReference type="PROSITE" id="PS01129">
    <property type="entry name" value="PSI_RLU"/>
    <property type="match status" value="1"/>
</dbReference>
<sequence>MSPKVVHPRRGRAPLPPPIEMPEPEYCFKDGLRSVKPYCQSYLAHVKQRWVNRTVPQVFASEMPRRCTETMIIEAMKRGDVLVNNAVVSPDYILKGGESLRSMNCHRHEPPVPDTPIRILERTDDYIAFDKPHGITVHPNELNHFNTALEILRHDHNIPTYMHAVNRLDSVTSGVVILANVADPAIRLRFQPPAVDSDGGLDGTSSAVEKEYLCRVVGEFPKDPIIVKEPILQRAGKVLVDPTGKASETRFERKWFDQATNTSLVSCFLSTGRQHQIRLHAAHLGHPIVNDKVYNPSYKTDLASQYPDLTASGETRFYPAHIPEELQPYMPYYITPTTPCHKCKEERDGINAPNPKHMKIWLRAIRYQGPDWKFEVDMPDWADPAVLE</sequence>
<protein>
    <submittedName>
        <fullName evidence="2">RNA pseudouridylate synthase domain containing protein 2</fullName>
    </submittedName>
</protein>
<reference evidence="2" key="1">
    <citation type="journal article" date="2020" name="Fungal Divers.">
        <title>Resolving the Mortierellaceae phylogeny through synthesis of multi-gene phylogenetics and phylogenomics.</title>
        <authorList>
            <person name="Vandepol N."/>
            <person name="Liber J."/>
            <person name="Desiro A."/>
            <person name="Na H."/>
            <person name="Kennedy M."/>
            <person name="Barry K."/>
            <person name="Grigoriev I.V."/>
            <person name="Miller A.N."/>
            <person name="O'Donnell K."/>
            <person name="Stajich J.E."/>
            <person name="Bonito G."/>
        </authorList>
    </citation>
    <scope>NUCLEOTIDE SEQUENCE</scope>
    <source>
        <strain evidence="2">REB-010B</strain>
    </source>
</reference>
<comment type="caution">
    <text evidence="2">The sequence shown here is derived from an EMBL/GenBank/DDBJ whole genome shotgun (WGS) entry which is preliminary data.</text>
</comment>
<dbReference type="GO" id="GO:0003723">
    <property type="term" value="F:RNA binding"/>
    <property type="evidence" value="ECO:0007669"/>
    <property type="project" value="InterPro"/>
</dbReference>
<dbReference type="OrthoDB" id="424794at2759"/>
<dbReference type="InterPro" id="IPR006224">
    <property type="entry name" value="PsdUridine_synth_RluA-like_CS"/>
</dbReference>
<dbReference type="Pfam" id="PF00849">
    <property type="entry name" value="PseudoU_synth_2"/>
    <property type="match status" value="1"/>
</dbReference>
<evidence type="ECO:0000259" key="1">
    <source>
        <dbReference type="Pfam" id="PF00849"/>
    </source>
</evidence>
<dbReference type="Proteomes" id="UP000738325">
    <property type="component" value="Unassembled WGS sequence"/>
</dbReference>
<keyword evidence="3" id="KW-1185">Reference proteome</keyword>
<dbReference type="SUPFAM" id="SSF55120">
    <property type="entry name" value="Pseudouridine synthase"/>
    <property type="match status" value="1"/>
</dbReference>
<dbReference type="EMBL" id="JAAAIP010000255">
    <property type="protein sequence ID" value="KAG0321123.1"/>
    <property type="molecule type" value="Genomic_DNA"/>
</dbReference>
<dbReference type="PANTHER" id="PTHR21600:SF40">
    <property type="entry name" value="PSEUDOURIDYLATE SYNTHASE RPUSD2"/>
    <property type="match status" value="1"/>
</dbReference>
<dbReference type="PANTHER" id="PTHR21600">
    <property type="entry name" value="MITOCHONDRIAL RNA PSEUDOURIDINE SYNTHASE"/>
    <property type="match status" value="1"/>
</dbReference>
<dbReference type="Gene3D" id="3.30.2350.10">
    <property type="entry name" value="Pseudouridine synthase"/>
    <property type="match status" value="1"/>
</dbReference>
<evidence type="ECO:0000313" key="3">
    <source>
        <dbReference type="Proteomes" id="UP000738325"/>
    </source>
</evidence>